<keyword evidence="3" id="KW-1185">Reference proteome</keyword>
<dbReference type="PANTHER" id="PTHR32114:SF2">
    <property type="entry name" value="ABC TRANSPORTER ABCH.3"/>
    <property type="match status" value="1"/>
</dbReference>
<dbReference type="InterPro" id="IPR027417">
    <property type="entry name" value="P-loop_NTPase"/>
</dbReference>
<feature type="coiled-coil region" evidence="1">
    <location>
        <begin position="352"/>
        <end position="422"/>
    </location>
</feature>
<reference evidence="2 3" key="1">
    <citation type="submission" date="2022-03" db="EMBL/GenBank/DDBJ databases">
        <title>Genomic signatures underlying metal tolerance in selected Arctic bacterial isolates.</title>
        <authorList>
            <person name="Thomas F.A."/>
            <person name="Venkatachalam S."/>
            <person name="Krishnan K.P."/>
        </authorList>
    </citation>
    <scope>NUCLEOTIDE SEQUENCE [LARGE SCALE GENOMIC DNA]</scope>
    <source>
        <strain evidence="2 3">HM116</strain>
    </source>
</reference>
<dbReference type="Gene3D" id="3.40.50.300">
    <property type="entry name" value="P-loop containing nucleotide triphosphate hydrolases"/>
    <property type="match status" value="2"/>
</dbReference>
<dbReference type="Proteomes" id="UP001320609">
    <property type="component" value="Unassembled WGS sequence"/>
</dbReference>
<dbReference type="SUPFAM" id="SSF52540">
    <property type="entry name" value="P-loop containing nucleoside triphosphate hydrolases"/>
    <property type="match status" value="1"/>
</dbReference>
<sequence>MKLVELKIHPSGKDGWGSKNLVFASDITQLYGPNGAGKTPVIHSIAFALGYPVRYREDIMAKCSSASLTVEHEESVFTFERAFSNKFHIEVSEQGSNEKRIFYNEQEISEYLFSRIGLSPLALTTNKNEPSYPYISTFLPLFYIDQDAGYTSVYKPPGSFIKDQYAEMIRLGIGIAPKHSFEAKRFLIERKRELDLVNIKIVNTEEFIRKLEEQSDIDNVSVAELDGELEQLSDELEELRNSFDATNDANYVLHRLIREKQNERLNLSTSIKDLESRISGLNKIKGEIETEINTLSLNEESRRLFSSFKDICFTPGCGLFTSSSDSYGKNLLYLRDQIKDLDRNTNSQETRVDEYSTSLRKLDKEIASLESNLTKEDGDSQTTSLIAVISALTRAIIDRQGKKEVMERIESEKQDYVQLLNRRRGLQGDITSFEGGAGSNDIRILEFRNSYRKKIIEWLDVLSTKNVSRDISVDSDFNVLFGTEKLSQFSGSTLLRTVLALRAAFFELFISMGCTSIEFLIFDTPRQHDIETKDFAAFIARLKSICKDNRAQIIFSTTEYHYNAAEGDIEWLPEFSGFEQPMYLGVVDNNQVPSQIQ</sequence>
<protein>
    <recommendedName>
        <fullName evidence="4">Rad50/SbcC-type AAA domain-containing protein</fullName>
    </recommendedName>
</protein>
<organism evidence="2 3">
    <name type="scientific">Vreelandella neptunia</name>
    <dbReference type="NCBI Taxonomy" id="115551"/>
    <lineage>
        <taxon>Bacteria</taxon>
        <taxon>Pseudomonadati</taxon>
        <taxon>Pseudomonadota</taxon>
        <taxon>Gammaproteobacteria</taxon>
        <taxon>Oceanospirillales</taxon>
        <taxon>Halomonadaceae</taxon>
        <taxon>Vreelandella</taxon>
    </lineage>
</organism>
<dbReference type="PANTHER" id="PTHR32114">
    <property type="entry name" value="ABC TRANSPORTER ABCH.3"/>
    <property type="match status" value="1"/>
</dbReference>
<name>A0ABS9SCM2_9GAMM</name>
<comment type="caution">
    <text evidence="2">The sequence shown here is derived from an EMBL/GenBank/DDBJ whole genome shotgun (WGS) entry which is preliminary data.</text>
</comment>
<evidence type="ECO:0008006" key="4">
    <source>
        <dbReference type="Google" id="ProtNLM"/>
    </source>
</evidence>
<accession>A0ABS9SCM2</accession>
<evidence type="ECO:0000256" key="1">
    <source>
        <dbReference type="SAM" id="Coils"/>
    </source>
</evidence>
<proteinExistence type="predicted"/>
<dbReference type="RefSeq" id="WP_240720029.1">
    <property type="nucleotide sequence ID" value="NZ_JAKVTW010000022.1"/>
</dbReference>
<evidence type="ECO:0000313" key="2">
    <source>
        <dbReference type="EMBL" id="MCH4813678.1"/>
    </source>
</evidence>
<evidence type="ECO:0000313" key="3">
    <source>
        <dbReference type="Proteomes" id="UP001320609"/>
    </source>
</evidence>
<keyword evidence="1" id="KW-0175">Coiled coil</keyword>
<feature type="coiled-coil region" evidence="1">
    <location>
        <begin position="222"/>
        <end position="291"/>
    </location>
</feature>
<dbReference type="EMBL" id="JAKVTW010000022">
    <property type="protein sequence ID" value="MCH4813678.1"/>
    <property type="molecule type" value="Genomic_DNA"/>
</dbReference>
<gene>
    <name evidence="2" type="ORF">MLE19_20320</name>
</gene>